<keyword evidence="3" id="KW-1185">Reference proteome</keyword>
<sequence length="318" mass="37720">MWANDYSRGRVEDETNISSCIISDWFNFLRKVARKQIEDLKYRKIDDQNKETNERYTVEIDETFLFKRRFLNNKGRIPKSVQYWAVGGICRETRQIFELTEKKNKTVLRDIINRNVDSSSNICTDKWSGYNDLEKDGYCSKQYTINYSAKGEGKSRYVKYVNLIILRQGTSSSYQVTTNSIERLWKDLKSYVTCVREYTEKKKEEIDDPDNVFGFVEEYVKQFVYYYNFLRDKKRAGNKQNKPDNGARFKQVLEHIRLQFQSLVSNFEKKLATSVEEVIDSEEIVSDMFAWDMPQAELDETELEQTEFNELVATVHDK</sequence>
<dbReference type="EMBL" id="CAXIPU020000078">
    <property type="protein sequence ID" value="CAL1671587.1"/>
    <property type="molecule type" value="Genomic_DNA"/>
</dbReference>
<organism evidence="2 3">
    <name type="scientific">Lasius platythorax</name>
    <dbReference type="NCBI Taxonomy" id="488582"/>
    <lineage>
        <taxon>Eukaryota</taxon>
        <taxon>Metazoa</taxon>
        <taxon>Ecdysozoa</taxon>
        <taxon>Arthropoda</taxon>
        <taxon>Hexapoda</taxon>
        <taxon>Insecta</taxon>
        <taxon>Pterygota</taxon>
        <taxon>Neoptera</taxon>
        <taxon>Endopterygota</taxon>
        <taxon>Hymenoptera</taxon>
        <taxon>Apocrita</taxon>
        <taxon>Aculeata</taxon>
        <taxon>Formicoidea</taxon>
        <taxon>Formicidae</taxon>
        <taxon>Formicinae</taxon>
        <taxon>Lasius</taxon>
        <taxon>Lasius</taxon>
    </lineage>
</organism>
<evidence type="ECO:0000313" key="2">
    <source>
        <dbReference type="EMBL" id="CAL1671587.1"/>
    </source>
</evidence>
<dbReference type="InterPro" id="IPR024445">
    <property type="entry name" value="Tnp_ISXO2-like"/>
</dbReference>
<dbReference type="Pfam" id="PF12762">
    <property type="entry name" value="DDE_Tnp_IS1595"/>
    <property type="match status" value="1"/>
</dbReference>
<gene>
    <name evidence="2" type="ORF">LPLAT_LOCUS1967</name>
</gene>
<accession>A0AAV2MWZ7</accession>
<feature type="domain" description="ISXO2-like transposase" evidence="1">
    <location>
        <begin position="57"/>
        <end position="149"/>
    </location>
</feature>
<dbReference type="AlphaFoldDB" id="A0AAV2MWZ7"/>
<dbReference type="Proteomes" id="UP001497644">
    <property type="component" value="Unassembled WGS sequence"/>
</dbReference>
<reference evidence="2" key="1">
    <citation type="submission" date="2024-04" db="EMBL/GenBank/DDBJ databases">
        <authorList>
            <consortium name="Molecular Ecology Group"/>
        </authorList>
    </citation>
    <scope>NUCLEOTIDE SEQUENCE</scope>
</reference>
<proteinExistence type="predicted"/>
<evidence type="ECO:0000313" key="3">
    <source>
        <dbReference type="Proteomes" id="UP001497644"/>
    </source>
</evidence>
<dbReference type="PANTHER" id="PTHR47163">
    <property type="entry name" value="DDE_TNP_IS1595 DOMAIN-CONTAINING PROTEIN"/>
    <property type="match status" value="1"/>
</dbReference>
<name>A0AAV2MWZ7_9HYME</name>
<protein>
    <recommendedName>
        <fullName evidence="1">ISXO2-like transposase domain-containing protein</fullName>
    </recommendedName>
</protein>
<dbReference type="PANTHER" id="PTHR47163:SF2">
    <property type="entry name" value="SI:DKEY-17M8.2"/>
    <property type="match status" value="1"/>
</dbReference>
<evidence type="ECO:0000259" key="1">
    <source>
        <dbReference type="Pfam" id="PF12762"/>
    </source>
</evidence>
<dbReference type="InterPro" id="IPR053164">
    <property type="entry name" value="IS1016-like_transposase"/>
</dbReference>
<comment type="caution">
    <text evidence="2">The sequence shown here is derived from an EMBL/GenBank/DDBJ whole genome shotgun (WGS) entry which is preliminary data.</text>
</comment>